<protein>
    <submittedName>
        <fullName evidence="4">Helix-turn-helix transcriptional regulator</fullName>
    </submittedName>
</protein>
<dbReference type="KEGG" id="sari:H5J25_04090"/>
<evidence type="ECO:0000259" key="2">
    <source>
        <dbReference type="PROSITE" id="PS50043"/>
    </source>
</evidence>
<dbReference type="SUPFAM" id="SSF46894">
    <property type="entry name" value="C-terminal effector domain of the bipartite response regulators"/>
    <property type="match status" value="1"/>
</dbReference>
<dbReference type="InterPro" id="IPR016032">
    <property type="entry name" value="Sig_transdc_resp-reg_C-effctor"/>
</dbReference>
<feature type="domain" description="PAS" evidence="3">
    <location>
        <begin position="33"/>
        <end position="77"/>
    </location>
</feature>
<evidence type="ECO:0000313" key="5">
    <source>
        <dbReference type="Proteomes" id="UP000595894"/>
    </source>
</evidence>
<evidence type="ECO:0000259" key="3">
    <source>
        <dbReference type="PROSITE" id="PS50112"/>
    </source>
</evidence>
<dbReference type="SUPFAM" id="SSF55785">
    <property type="entry name" value="PYP-like sensor domain (PAS domain)"/>
    <property type="match status" value="3"/>
</dbReference>
<dbReference type="PROSITE" id="PS50112">
    <property type="entry name" value="PAS"/>
    <property type="match status" value="3"/>
</dbReference>
<dbReference type="InterPro" id="IPR000792">
    <property type="entry name" value="Tscrpt_reg_LuxR_C"/>
</dbReference>
<dbReference type="Gene3D" id="3.30.450.20">
    <property type="entry name" value="PAS domain"/>
    <property type="match status" value="3"/>
</dbReference>
<keyword evidence="5" id="KW-1185">Reference proteome</keyword>
<dbReference type="PROSITE" id="PS50043">
    <property type="entry name" value="HTH_LUXR_2"/>
    <property type="match status" value="1"/>
</dbReference>
<keyword evidence="1" id="KW-0238">DNA-binding</keyword>
<dbReference type="Proteomes" id="UP000595894">
    <property type="component" value="Chromosome"/>
</dbReference>
<dbReference type="Pfam" id="PF13188">
    <property type="entry name" value="PAS_8"/>
    <property type="match status" value="2"/>
</dbReference>
<dbReference type="NCBIfam" id="TIGR00229">
    <property type="entry name" value="sensory_box"/>
    <property type="match status" value="3"/>
</dbReference>
<dbReference type="GO" id="GO:0006355">
    <property type="term" value="P:regulation of DNA-templated transcription"/>
    <property type="evidence" value="ECO:0007669"/>
    <property type="project" value="InterPro"/>
</dbReference>
<dbReference type="InterPro" id="IPR013767">
    <property type="entry name" value="PAS_fold"/>
</dbReference>
<organism evidence="4 5">
    <name type="scientific">Sphingomonas aliaeris</name>
    <dbReference type="NCBI Taxonomy" id="2759526"/>
    <lineage>
        <taxon>Bacteria</taxon>
        <taxon>Pseudomonadati</taxon>
        <taxon>Pseudomonadota</taxon>
        <taxon>Alphaproteobacteria</taxon>
        <taxon>Sphingomonadales</taxon>
        <taxon>Sphingomonadaceae</taxon>
        <taxon>Sphingomonas</taxon>
    </lineage>
</organism>
<dbReference type="SMART" id="SM00091">
    <property type="entry name" value="PAS"/>
    <property type="match status" value="3"/>
</dbReference>
<feature type="domain" description="HTH luxR-type" evidence="2">
    <location>
        <begin position="443"/>
        <end position="508"/>
    </location>
</feature>
<dbReference type="GO" id="GO:0003677">
    <property type="term" value="F:DNA binding"/>
    <property type="evidence" value="ECO:0007669"/>
    <property type="project" value="UniProtKB-KW"/>
</dbReference>
<evidence type="ECO:0000313" key="4">
    <source>
        <dbReference type="EMBL" id="QQV77938.1"/>
    </source>
</evidence>
<dbReference type="CDD" id="cd06170">
    <property type="entry name" value="LuxR_C_like"/>
    <property type="match status" value="1"/>
</dbReference>
<dbReference type="RefSeq" id="WP_202094857.1">
    <property type="nucleotide sequence ID" value="NZ_CP061035.1"/>
</dbReference>
<reference evidence="5" key="1">
    <citation type="submission" date="2020-09" db="EMBL/GenBank/DDBJ databases">
        <title>Sphingomonas sp., a new species isolated from pork steak.</title>
        <authorList>
            <person name="Heidler von Heilborn D."/>
        </authorList>
    </citation>
    <scope>NUCLEOTIDE SEQUENCE [LARGE SCALE GENOMIC DNA]</scope>
</reference>
<dbReference type="PANTHER" id="PTHR43214">
    <property type="entry name" value="TWO-COMPONENT RESPONSE REGULATOR"/>
    <property type="match status" value="1"/>
</dbReference>
<dbReference type="CDD" id="cd00130">
    <property type="entry name" value="PAS"/>
    <property type="match status" value="3"/>
</dbReference>
<dbReference type="PANTHER" id="PTHR43214:SF38">
    <property type="entry name" value="NITRATE_NITRITE RESPONSE REGULATOR PROTEIN NARL"/>
    <property type="match status" value="1"/>
</dbReference>
<dbReference type="Pfam" id="PF00196">
    <property type="entry name" value="GerE"/>
    <property type="match status" value="1"/>
</dbReference>
<dbReference type="EMBL" id="CP061035">
    <property type="protein sequence ID" value="QQV77938.1"/>
    <property type="molecule type" value="Genomic_DNA"/>
</dbReference>
<feature type="domain" description="PAS" evidence="3">
    <location>
        <begin position="287"/>
        <end position="333"/>
    </location>
</feature>
<dbReference type="PRINTS" id="PR00038">
    <property type="entry name" value="HTHLUXR"/>
</dbReference>
<evidence type="ECO:0000256" key="1">
    <source>
        <dbReference type="ARBA" id="ARBA00023125"/>
    </source>
</evidence>
<name>A0A974S4T0_9SPHN</name>
<dbReference type="InterPro" id="IPR039420">
    <property type="entry name" value="WalR-like"/>
</dbReference>
<gene>
    <name evidence="4" type="ORF">H5J25_04090</name>
</gene>
<sequence length="515" mass="57269">MVAQTVDGTEVPPPQNAPGAAIAALPHVISGNTLHHLEQLIEGLSGGIILTDPAGTIVWANRAALAMHGVTSMEELGLTSDEFCRRFHLRDERHRRLQTRHYPIMRALAGELFDNLLVEVAAIGTDEPRWVHQVRSVALSDPDGEPDCIALVIQDVSARFEAEARFEAMFQANPAPAMIARLADQRFVKVNQGFLELAGLARDLVIGKNLYEFDIFYNAERRELAQERLAAGRTIPQMEAELPLPKGHGKLVIVAGQPIELADEPCMLFTFADLEPRRKAETALRAGEKHFATVFNMAPVAMVLTSLDGHRIIEANEAFARMTGYPIASSIGRAPDELELWNDAEQRLHVEEEIAHHGGVRNCDVRLLHKEGDAIECLLSAERISLRDEKSILWLYQDITARRHTELELIEAIEAVMKDTNWFSRSVMEKLANLRDPRSGKAPPPQVAELTQREREVLELICEGLEDKAIADRLSVSNNTIRNHVARIYSKIGVNRRSAAVIWARERGLSGAGVQ</sequence>
<accession>A0A974S4T0</accession>
<feature type="domain" description="PAS" evidence="3">
    <location>
        <begin position="162"/>
        <end position="213"/>
    </location>
</feature>
<dbReference type="Pfam" id="PF00989">
    <property type="entry name" value="PAS"/>
    <property type="match status" value="1"/>
</dbReference>
<proteinExistence type="predicted"/>
<dbReference type="AlphaFoldDB" id="A0A974S4T0"/>
<dbReference type="InterPro" id="IPR000014">
    <property type="entry name" value="PAS"/>
</dbReference>
<dbReference type="SMART" id="SM00421">
    <property type="entry name" value="HTH_LUXR"/>
    <property type="match status" value="1"/>
</dbReference>
<dbReference type="Gene3D" id="3.40.50.2300">
    <property type="match status" value="1"/>
</dbReference>
<dbReference type="InterPro" id="IPR035965">
    <property type="entry name" value="PAS-like_dom_sf"/>
</dbReference>